<organism evidence="2">
    <name type="scientific">hydrothermal vent metagenome</name>
    <dbReference type="NCBI Taxonomy" id="652676"/>
    <lineage>
        <taxon>unclassified sequences</taxon>
        <taxon>metagenomes</taxon>
        <taxon>ecological metagenomes</taxon>
    </lineage>
</organism>
<dbReference type="NCBIfam" id="NF038123">
    <property type="entry name" value="NF038123_dom"/>
    <property type="match status" value="1"/>
</dbReference>
<protein>
    <recommendedName>
        <fullName evidence="1">Spondin domain-containing protein</fullName>
    </recommendedName>
</protein>
<sequence length="255" mass="26685">MTNIKKIVAGVVAGCALSTAAFANDNKTFTYEVSITNLTNAPFLSEPVVAIHNKNFKLFELGQPNSSPGLEVVAETGSPTVLVAELGTNADVYKVEYMMGSAPNGGAVPGETITGTFEATRQFKYVSVYAMIAPSNDSFVSANAVHGPGRGKAVTIFSPAYDAGTEANNELCDRTAGGVTPGDPDSIPVPPPMRPMICVFNPTIPAPPTAAVGAPGEGPILISRAFQGIGDLNPAMFDWRNPTAKIVIKRVKTER</sequence>
<accession>A0A3B0XTG3</accession>
<evidence type="ECO:0000259" key="1">
    <source>
        <dbReference type="Pfam" id="PF06468"/>
    </source>
</evidence>
<gene>
    <name evidence="2" type="ORF">MNBD_GAMMA11-3259</name>
</gene>
<dbReference type="Gene3D" id="2.60.40.2130">
    <property type="entry name" value="F-spondin domain"/>
    <property type="match status" value="1"/>
</dbReference>
<dbReference type="AlphaFoldDB" id="A0A3B0XTG3"/>
<dbReference type="InterPro" id="IPR038678">
    <property type="entry name" value="Spondin_N_sf"/>
</dbReference>
<reference evidence="2" key="1">
    <citation type="submission" date="2018-06" db="EMBL/GenBank/DDBJ databases">
        <authorList>
            <person name="Zhirakovskaya E."/>
        </authorList>
    </citation>
    <scope>NUCLEOTIDE SEQUENCE</scope>
</reference>
<dbReference type="EMBL" id="UOFG01000080">
    <property type="protein sequence ID" value="VAW59404.1"/>
    <property type="molecule type" value="Genomic_DNA"/>
</dbReference>
<dbReference type="InterPro" id="IPR009465">
    <property type="entry name" value="Spondin_N"/>
</dbReference>
<dbReference type="Pfam" id="PF06468">
    <property type="entry name" value="Spond_N"/>
    <property type="match status" value="1"/>
</dbReference>
<feature type="domain" description="Spondin" evidence="1">
    <location>
        <begin position="44"/>
        <end position="144"/>
    </location>
</feature>
<name>A0A3B0XTG3_9ZZZZ</name>
<evidence type="ECO:0000313" key="2">
    <source>
        <dbReference type="EMBL" id="VAW59404.1"/>
    </source>
</evidence>
<proteinExistence type="predicted"/>